<dbReference type="RefSeq" id="WP_183622129.1">
    <property type="nucleotide sequence ID" value="NZ_JACIDX010000001.1"/>
</dbReference>
<organism evidence="3 4">
    <name type="scientific">Novosphingobium sediminicola</name>
    <dbReference type="NCBI Taxonomy" id="563162"/>
    <lineage>
        <taxon>Bacteria</taxon>
        <taxon>Pseudomonadati</taxon>
        <taxon>Pseudomonadota</taxon>
        <taxon>Alphaproteobacteria</taxon>
        <taxon>Sphingomonadales</taxon>
        <taxon>Sphingomonadaceae</taxon>
        <taxon>Novosphingobium</taxon>
    </lineage>
</organism>
<keyword evidence="2" id="KW-0812">Transmembrane</keyword>
<evidence type="ECO:0000313" key="4">
    <source>
        <dbReference type="Proteomes" id="UP000548867"/>
    </source>
</evidence>
<keyword evidence="2" id="KW-0472">Membrane</keyword>
<accession>A0A7W6CGS2</accession>
<keyword evidence="4" id="KW-1185">Reference proteome</keyword>
<gene>
    <name evidence="3" type="ORF">GGR38_000392</name>
</gene>
<feature type="transmembrane region" description="Helical" evidence="2">
    <location>
        <begin position="26"/>
        <end position="47"/>
    </location>
</feature>
<feature type="region of interest" description="Disordered" evidence="1">
    <location>
        <begin position="1"/>
        <end position="21"/>
    </location>
</feature>
<feature type="compositionally biased region" description="Basic and acidic residues" evidence="1">
    <location>
        <begin position="1"/>
        <end position="10"/>
    </location>
</feature>
<dbReference type="AlphaFoldDB" id="A0A7W6CGS2"/>
<keyword evidence="2" id="KW-1133">Transmembrane helix</keyword>
<evidence type="ECO:0000313" key="3">
    <source>
        <dbReference type="EMBL" id="MBB3953480.1"/>
    </source>
</evidence>
<proteinExistence type="predicted"/>
<reference evidence="3 4" key="1">
    <citation type="submission" date="2020-08" db="EMBL/GenBank/DDBJ databases">
        <title>Genomic Encyclopedia of Type Strains, Phase IV (KMG-IV): sequencing the most valuable type-strain genomes for metagenomic binning, comparative biology and taxonomic classification.</title>
        <authorList>
            <person name="Goeker M."/>
        </authorList>
    </citation>
    <scope>NUCLEOTIDE SEQUENCE [LARGE SCALE GENOMIC DNA]</scope>
    <source>
        <strain evidence="3 4">DSM 27057</strain>
    </source>
</reference>
<evidence type="ECO:0000256" key="2">
    <source>
        <dbReference type="SAM" id="Phobius"/>
    </source>
</evidence>
<protein>
    <submittedName>
        <fullName evidence="3">Uncharacterized protein</fullName>
    </submittedName>
</protein>
<evidence type="ECO:0000256" key="1">
    <source>
        <dbReference type="SAM" id="MobiDB-lite"/>
    </source>
</evidence>
<dbReference type="EMBL" id="JACIDX010000001">
    <property type="protein sequence ID" value="MBB3953480.1"/>
    <property type="molecule type" value="Genomic_DNA"/>
</dbReference>
<dbReference type="Proteomes" id="UP000548867">
    <property type="component" value="Unassembled WGS sequence"/>
</dbReference>
<sequence length="73" mass="7899">MSITIRRDGGKSAGRNRAAKSHRGRWLFWWLVLALMAAGGVAALAWIKGGPVQMREVAVELSARQVGVNGQVK</sequence>
<comment type="caution">
    <text evidence="3">The sequence shown here is derived from an EMBL/GenBank/DDBJ whole genome shotgun (WGS) entry which is preliminary data.</text>
</comment>
<name>A0A7W6CGS2_9SPHN</name>